<evidence type="ECO:0000256" key="7">
    <source>
        <dbReference type="ARBA" id="ARBA00023004"/>
    </source>
</evidence>
<dbReference type="PANTHER" id="PTHR30182">
    <property type="entry name" value="L-SERINE DEHYDRATASE"/>
    <property type="match status" value="1"/>
</dbReference>
<dbReference type="Proteomes" id="UP000473699">
    <property type="component" value="Unassembled WGS sequence"/>
</dbReference>
<dbReference type="EC" id="4.3.1.17" evidence="11"/>
<comment type="cofactor">
    <cofactor evidence="1 11">
        <name>[4Fe-4S] cluster</name>
        <dbReference type="ChEBI" id="CHEBI:49883"/>
    </cofactor>
</comment>
<evidence type="ECO:0000256" key="8">
    <source>
        <dbReference type="ARBA" id="ARBA00023014"/>
    </source>
</evidence>
<dbReference type="EMBL" id="VUNH01000003">
    <property type="protein sequence ID" value="MST55194.1"/>
    <property type="molecule type" value="Genomic_DNA"/>
</dbReference>
<evidence type="ECO:0000313" key="14">
    <source>
        <dbReference type="Proteomes" id="UP000473699"/>
    </source>
</evidence>
<proteinExistence type="inferred from homology"/>
<evidence type="ECO:0000259" key="12">
    <source>
        <dbReference type="Pfam" id="PF03313"/>
    </source>
</evidence>
<reference evidence="13 14" key="1">
    <citation type="submission" date="2019-08" db="EMBL/GenBank/DDBJ databases">
        <title>In-depth cultivation of the pig gut microbiome towards novel bacterial diversity and tailored functional studies.</title>
        <authorList>
            <person name="Wylensek D."/>
            <person name="Hitch T.C.A."/>
            <person name="Clavel T."/>
        </authorList>
    </citation>
    <scope>NUCLEOTIDE SEQUENCE [LARGE SCALE GENOMIC DNA]</scope>
    <source>
        <strain evidence="13 14">SM-530-WT-4B</strain>
    </source>
</reference>
<name>A0A6L5YA62_9BACT</name>
<evidence type="ECO:0000256" key="9">
    <source>
        <dbReference type="ARBA" id="ARBA00023239"/>
    </source>
</evidence>
<keyword evidence="5 11" id="KW-0004">4Fe-4S</keyword>
<evidence type="ECO:0000256" key="5">
    <source>
        <dbReference type="ARBA" id="ARBA00022485"/>
    </source>
</evidence>
<feature type="domain" description="Serine dehydratase-like alpha subunit" evidence="12">
    <location>
        <begin position="28"/>
        <end position="269"/>
    </location>
</feature>
<dbReference type="GO" id="GO:0051539">
    <property type="term" value="F:4 iron, 4 sulfur cluster binding"/>
    <property type="evidence" value="ECO:0007669"/>
    <property type="project" value="UniProtKB-UniRule"/>
</dbReference>
<comment type="catalytic activity">
    <reaction evidence="10 11">
        <text>L-serine = pyruvate + NH4(+)</text>
        <dbReference type="Rhea" id="RHEA:19169"/>
        <dbReference type="ChEBI" id="CHEBI:15361"/>
        <dbReference type="ChEBI" id="CHEBI:28938"/>
        <dbReference type="ChEBI" id="CHEBI:33384"/>
        <dbReference type="EC" id="4.3.1.17"/>
    </reaction>
</comment>
<keyword evidence="14" id="KW-1185">Reference proteome</keyword>
<organism evidence="13 14">
    <name type="scientific">Pyramidobacter porci</name>
    <dbReference type="NCBI Taxonomy" id="2605789"/>
    <lineage>
        <taxon>Bacteria</taxon>
        <taxon>Thermotogati</taxon>
        <taxon>Synergistota</taxon>
        <taxon>Synergistia</taxon>
        <taxon>Synergistales</taxon>
        <taxon>Dethiosulfovibrionaceae</taxon>
        <taxon>Pyramidobacter</taxon>
    </lineage>
</organism>
<dbReference type="NCBIfam" id="TIGR00718">
    <property type="entry name" value="sda_alpha"/>
    <property type="match status" value="1"/>
</dbReference>
<comment type="caution">
    <text evidence="13">The sequence shown here is derived from an EMBL/GenBank/DDBJ whole genome shotgun (WGS) entry which is preliminary data.</text>
</comment>
<evidence type="ECO:0000256" key="6">
    <source>
        <dbReference type="ARBA" id="ARBA00022723"/>
    </source>
</evidence>
<keyword evidence="6 11" id="KW-0479">Metal-binding</keyword>
<protein>
    <recommendedName>
        <fullName evidence="11">L-serine dehydratase</fullName>
        <ecNumber evidence="11">4.3.1.17</ecNumber>
    </recommendedName>
</protein>
<keyword evidence="7 11" id="KW-0408">Iron</keyword>
<evidence type="ECO:0000256" key="1">
    <source>
        <dbReference type="ARBA" id="ARBA00001966"/>
    </source>
</evidence>
<evidence type="ECO:0000256" key="10">
    <source>
        <dbReference type="ARBA" id="ARBA00049406"/>
    </source>
</evidence>
<keyword evidence="8 11" id="KW-0411">Iron-sulfur</keyword>
<comment type="similarity">
    <text evidence="3 11">Belongs to the iron-sulfur dependent L-serine dehydratase family.</text>
</comment>
<dbReference type="Pfam" id="PF03313">
    <property type="entry name" value="SDH_alpha"/>
    <property type="match status" value="1"/>
</dbReference>
<evidence type="ECO:0000256" key="11">
    <source>
        <dbReference type="RuleBase" id="RU366059"/>
    </source>
</evidence>
<dbReference type="AlphaFoldDB" id="A0A6L5YA62"/>
<keyword evidence="4 11" id="KW-0312">Gluconeogenesis</keyword>
<dbReference type="GO" id="GO:0006094">
    <property type="term" value="P:gluconeogenesis"/>
    <property type="evidence" value="ECO:0007669"/>
    <property type="project" value="UniProtKB-KW"/>
</dbReference>
<keyword evidence="9 11" id="KW-0456">Lyase</keyword>
<dbReference type="InterPro" id="IPR004642">
    <property type="entry name" value="Ser_deHydtase_asu"/>
</dbReference>
<dbReference type="InterPro" id="IPR005130">
    <property type="entry name" value="Ser_deHydtase-like_asu"/>
</dbReference>
<dbReference type="GO" id="GO:0046872">
    <property type="term" value="F:metal ion binding"/>
    <property type="evidence" value="ECO:0007669"/>
    <property type="project" value="UniProtKB-KW"/>
</dbReference>
<comment type="pathway">
    <text evidence="2">Carbohydrate biosynthesis; gluconeogenesis.</text>
</comment>
<dbReference type="GO" id="GO:0003941">
    <property type="term" value="F:L-serine ammonia-lyase activity"/>
    <property type="evidence" value="ECO:0007669"/>
    <property type="project" value="UniProtKB-UniRule"/>
</dbReference>
<gene>
    <name evidence="13" type="primary">sdaAA</name>
    <name evidence="13" type="ORF">FYJ74_03945</name>
</gene>
<dbReference type="RefSeq" id="WP_154528295.1">
    <property type="nucleotide sequence ID" value="NZ_JAXDZJ010000164.1"/>
</dbReference>
<dbReference type="PANTHER" id="PTHR30182:SF1">
    <property type="entry name" value="L-SERINE DEHYDRATASE 1"/>
    <property type="match status" value="1"/>
</dbReference>
<sequence length="293" mass="29798">MRSLEELIARAGERGSLPEAVLAMDAEEQMIDVAALRPRLRARLEVLRETVSAALAGHWQPKLIGDDKDKYAALARAPLSGGLVWRASEIAVALGTCNASMGRIVAAPTAGSCGILPGLLFAWQETRHGGDEELLEGLIVAAAVGEIISQRATLAGASGGCQAECGAAAAMGAAALCHMEGGSPEACSHAVALAFKSILGLACDPVAGLVESPCVKRNGTLVSIGAIAADMALAGIRSIIPPDEVIDAMGDVGRALPPSLRETARGGCALTPTGKALTKKLNENRAEAGAALV</sequence>
<accession>A0A6L5YA62</accession>
<evidence type="ECO:0000256" key="3">
    <source>
        <dbReference type="ARBA" id="ARBA00008636"/>
    </source>
</evidence>
<evidence type="ECO:0000313" key="13">
    <source>
        <dbReference type="EMBL" id="MST55194.1"/>
    </source>
</evidence>
<evidence type="ECO:0000256" key="2">
    <source>
        <dbReference type="ARBA" id="ARBA00004742"/>
    </source>
</evidence>
<dbReference type="InterPro" id="IPR051318">
    <property type="entry name" value="Fe-S_L-Ser"/>
</dbReference>
<evidence type="ECO:0000256" key="4">
    <source>
        <dbReference type="ARBA" id="ARBA00022432"/>
    </source>
</evidence>